<dbReference type="GO" id="GO:0006826">
    <property type="term" value="P:iron ion transport"/>
    <property type="evidence" value="ECO:0007669"/>
    <property type="project" value="UniProtKB-KW"/>
</dbReference>
<evidence type="ECO:0000256" key="11">
    <source>
        <dbReference type="SAM" id="MobiDB-lite"/>
    </source>
</evidence>
<keyword evidence="13" id="KW-1185">Reference proteome</keyword>
<feature type="compositionally biased region" description="Polar residues" evidence="11">
    <location>
        <begin position="71"/>
        <end position="80"/>
    </location>
</feature>
<accession>A0A5S3P3Q0</accession>
<dbReference type="PANTHER" id="PTHR32552:SF81">
    <property type="entry name" value="TONB-DEPENDENT OUTER MEMBRANE RECEPTOR"/>
    <property type="match status" value="1"/>
</dbReference>
<dbReference type="Proteomes" id="UP000309668">
    <property type="component" value="Unassembled WGS sequence"/>
</dbReference>
<dbReference type="AlphaFoldDB" id="A0A5S3P3Q0"/>
<name>A0A5S3P3Q0_9SPHN</name>
<evidence type="ECO:0000256" key="9">
    <source>
        <dbReference type="ARBA" id="ARBA00023136"/>
    </source>
</evidence>
<keyword evidence="10" id="KW-0998">Cell outer membrane</keyword>
<dbReference type="EMBL" id="VCAO01000004">
    <property type="protein sequence ID" value="TMM47383.1"/>
    <property type="molecule type" value="Genomic_DNA"/>
</dbReference>
<comment type="caution">
    <text evidence="12">The sequence shown here is derived from an EMBL/GenBank/DDBJ whole genome shotgun (WGS) entry which is preliminary data.</text>
</comment>
<proteinExistence type="predicted"/>
<keyword evidence="9" id="KW-0472">Membrane</keyword>
<keyword evidence="6" id="KW-0408">Iron</keyword>
<organism evidence="12 13">
    <name type="scientific">Qipengyuania marisflavi</name>
    <dbReference type="NCBI Taxonomy" id="2486356"/>
    <lineage>
        <taxon>Bacteria</taxon>
        <taxon>Pseudomonadati</taxon>
        <taxon>Pseudomonadota</taxon>
        <taxon>Alphaproteobacteria</taxon>
        <taxon>Sphingomonadales</taxon>
        <taxon>Erythrobacteraceae</taxon>
        <taxon>Qipengyuania</taxon>
    </lineage>
</organism>
<dbReference type="Gene3D" id="2.40.170.20">
    <property type="entry name" value="TonB-dependent receptor, beta-barrel domain"/>
    <property type="match status" value="1"/>
</dbReference>
<keyword evidence="7" id="KW-0406">Ion transport</keyword>
<protein>
    <submittedName>
        <fullName evidence="12">TonB-dependent receptor</fullName>
    </submittedName>
</protein>
<feature type="region of interest" description="Disordered" evidence="11">
    <location>
        <begin position="70"/>
        <end position="103"/>
    </location>
</feature>
<evidence type="ECO:0000256" key="10">
    <source>
        <dbReference type="ARBA" id="ARBA00023237"/>
    </source>
</evidence>
<evidence type="ECO:0000256" key="3">
    <source>
        <dbReference type="ARBA" id="ARBA00022452"/>
    </source>
</evidence>
<evidence type="ECO:0000256" key="8">
    <source>
        <dbReference type="ARBA" id="ARBA00023077"/>
    </source>
</evidence>
<evidence type="ECO:0000256" key="6">
    <source>
        <dbReference type="ARBA" id="ARBA00023004"/>
    </source>
</evidence>
<evidence type="ECO:0000256" key="4">
    <source>
        <dbReference type="ARBA" id="ARBA00022496"/>
    </source>
</evidence>
<dbReference type="SUPFAM" id="SSF56935">
    <property type="entry name" value="Porins"/>
    <property type="match status" value="1"/>
</dbReference>
<keyword evidence="8" id="KW-0798">TonB box</keyword>
<dbReference type="OrthoDB" id="9760333at2"/>
<keyword evidence="5" id="KW-0812">Transmembrane</keyword>
<dbReference type="PANTHER" id="PTHR32552">
    <property type="entry name" value="FERRICHROME IRON RECEPTOR-RELATED"/>
    <property type="match status" value="1"/>
</dbReference>
<keyword evidence="3" id="KW-1134">Transmembrane beta strand</keyword>
<evidence type="ECO:0000256" key="7">
    <source>
        <dbReference type="ARBA" id="ARBA00023065"/>
    </source>
</evidence>
<comment type="subcellular location">
    <subcellularLocation>
        <location evidence="1">Cell outer membrane</location>
        <topology evidence="1">Multi-pass membrane protein</topology>
    </subcellularLocation>
</comment>
<evidence type="ECO:0000256" key="2">
    <source>
        <dbReference type="ARBA" id="ARBA00022448"/>
    </source>
</evidence>
<evidence type="ECO:0000313" key="12">
    <source>
        <dbReference type="EMBL" id="TMM47383.1"/>
    </source>
</evidence>
<sequence length="239" mass="25664">MVRPLALDGRTAAEAGPRHRLHRVVEHVPALAVVSRPLAHATSSIASMVPKARDCFLVISRFASSVPGALRSTSTQSSLPRSIRHISPNQAPSSAIDTPKRRAKRRIQNTPEWTMAGTLGANVPVGSGDLNFSTTVSYRSKTNQFETPSAYLDQPGYALVDASLVWSSASDRFSLGVHGRNLTDKRYITSGYQFVATNPDGTPILNAGGLPSPTLGLEGIVTAFYGNPRQVFATATFKY</sequence>
<keyword evidence="12" id="KW-0675">Receptor</keyword>
<dbReference type="InterPro" id="IPR039426">
    <property type="entry name" value="TonB-dep_rcpt-like"/>
</dbReference>
<dbReference type="InterPro" id="IPR036942">
    <property type="entry name" value="Beta-barrel_TonB_sf"/>
</dbReference>
<feature type="compositionally biased region" description="Polar residues" evidence="11">
    <location>
        <begin position="87"/>
        <end position="96"/>
    </location>
</feature>
<keyword evidence="4" id="KW-0410">Iron transport</keyword>
<evidence type="ECO:0000256" key="1">
    <source>
        <dbReference type="ARBA" id="ARBA00004571"/>
    </source>
</evidence>
<gene>
    <name evidence="12" type="ORF">FEV51_10000</name>
</gene>
<keyword evidence="2" id="KW-0813">Transport</keyword>
<reference evidence="12 13" key="1">
    <citation type="submission" date="2019-05" db="EMBL/GenBank/DDBJ databases">
        <title>Erythrobacter marisflavi sp. nov., isolated from isolated from water of an estuary environment.</title>
        <authorList>
            <person name="Yoon J.-H."/>
        </authorList>
    </citation>
    <scope>NUCLEOTIDE SEQUENCE [LARGE SCALE GENOMIC DNA]</scope>
    <source>
        <strain evidence="12 13">KEM-5</strain>
    </source>
</reference>
<dbReference type="GO" id="GO:0009279">
    <property type="term" value="C:cell outer membrane"/>
    <property type="evidence" value="ECO:0007669"/>
    <property type="project" value="UniProtKB-SubCell"/>
</dbReference>
<evidence type="ECO:0000313" key="13">
    <source>
        <dbReference type="Proteomes" id="UP000309668"/>
    </source>
</evidence>
<evidence type="ECO:0000256" key="5">
    <source>
        <dbReference type="ARBA" id="ARBA00022692"/>
    </source>
</evidence>